<accession>A0A7G5FEV5</accession>
<evidence type="ECO:0008006" key="5">
    <source>
        <dbReference type="Google" id="ProtNLM"/>
    </source>
</evidence>
<dbReference type="RefSeq" id="WP_182385952.1">
    <property type="nucleotide sequence ID" value="NZ_CP059833.1"/>
</dbReference>
<evidence type="ECO:0000313" key="4">
    <source>
        <dbReference type="Proteomes" id="UP000515570"/>
    </source>
</evidence>
<name>A0A7G5FEV5_9CORY</name>
<proteinExistence type="predicted"/>
<evidence type="ECO:0000256" key="1">
    <source>
        <dbReference type="SAM" id="MobiDB-lite"/>
    </source>
</evidence>
<evidence type="ECO:0000313" key="3">
    <source>
        <dbReference type="EMBL" id="QMV85146.1"/>
    </source>
</evidence>
<feature type="signal peptide" evidence="2">
    <location>
        <begin position="1"/>
        <end position="30"/>
    </location>
</feature>
<evidence type="ECO:0000256" key="2">
    <source>
        <dbReference type="SAM" id="SignalP"/>
    </source>
</evidence>
<keyword evidence="4" id="KW-1185">Reference proteome</keyword>
<keyword evidence="2" id="KW-0732">Signal</keyword>
<gene>
    <name evidence="3" type="ORF">HW450_12610</name>
</gene>
<feature type="region of interest" description="Disordered" evidence="1">
    <location>
        <begin position="280"/>
        <end position="300"/>
    </location>
</feature>
<reference evidence="3 4" key="1">
    <citation type="submission" date="2020-07" db="EMBL/GenBank/DDBJ databases">
        <title>non toxigenic Corynebacterium sp. nov from a clinical source.</title>
        <authorList>
            <person name="Bernier A.-M."/>
            <person name="Bernard K."/>
        </authorList>
    </citation>
    <scope>NUCLEOTIDE SEQUENCE [LARGE SCALE GENOMIC DNA]</scope>
    <source>
        <strain evidence="4">NML 93-0612</strain>
    </source>
</reference>
<dbReference type="AlphaFoldDB" id="A0A7G5FEV5"/>
<dbReference type="Proteomes" id="UP000515570">
    <property type="component" value="Chromosome"/>
</dbReference>
<protein>
    <recommendedName>
        <fullName evidence="5">Secreted protein</fullName>
    </recommendedName>
</protein>
<organism evidence="3 4">
    <name type="scientific">Corynebacterium hindlerae</name>
    <dbReference type="NCBI Taxonomy" id="699041"/>
    <lineage>
        <taxon>Bacteria</taxon>
        <taxon>Bacillati</taxon>
        <taxon>Actinomycetota</taxon>
        <taxon>Actinomycetes</taxon>
        <taxon>Mycobacteriales</taxon>
        <taxon>Corynebacteriaceae</taxon>
        <taxon>Corynebacterium</taxon>
    </lineage>
</organism>
<dbReference type="EMBL" id="CP059833">
    <property type="protein sequence ID" value="QMV85146.1"/>
    <property type="molecule type" value="Genomic_DNA"/>
</dbReference>
<feature type="chain" id="PRO_5028886066" description="Secreted protein" evidence="2">
    <location>
        <begin position="31"/>
        <end position="300"/>
    </location>
</feature>
<sequence length="300" mass="32303">MQAIAATKLIPVLFAAGLAAACSSATQAPAPEPTTTAVTTPAAPAPKINERRMVALYGHPSGPALGVLGEMSPADAAAEASRRAEQYQQFSAEPVIPAMEIIATVASASPGPDGDFSNESAPEELVPYIDAITAIGGYAIIDLQPGRASLLDQAKRYEELLARPNVGLALDPEWKLQPGQLPAQEVGHVEASEINDVTGWLAEFTRARQLPQKAVVLHQFQEQMIRGRETLEFHDDIALVLHADGHGTLGDKLATWDMVRQGLDPRILLAWKNFHDEDTPMLTPEQTMGIQPQPRLITYQ</sequence>